<keyword evidence="6" id="KW-1185">Reference proteome</keyword>
<evidence type="ECO:0000256" key="3">
    <source>
        <dbReference type="SAM" id="MobiDB-lite"/>
    </source>
</evidence>
<dbReference type="PANTHER" id="PTHR21099:SF2">
    <property type="entry name" value="SI:CH211-113E8.11"/>
    <property type="match status" value="1"/>
</dbReference>
<organism evidence="5 6">
    <name type="scientific">Sclerotinia borealis (strain F-4128)</name>
    <dbReference type="NCBI Taxonomy" id="1432307"/>
    <lineage>
        <taxon>Eukaryota</taxon>
        <taxon>Fungi</taxon>
        <taxon>Dikarya</taxon>
        <taxon>Ascomycota</taxon>
        <taxon>Pezizomycotina</taxon>
        <taxon>Leotiomycetes</taxon>
        <taxon>Helotiales</taxon>
        <taxon>Sclerotiniaceae</taxon>
        <taxon>Sclerotinia</taxon>
    </lineage>
</organism>
<feature type="domain" description="ELYS-like" evidence="4">
    <location>
        <begin position="37"/>
        <end position="254"/>
    </location>
</feature>
<protein>
    <recommendedName>
        <fullName evidence="4">ELYS-like domain-containing protein</fullName>
    </recommendedName>
</protein>
<dbReference type="OrthoDB" id="20729at2759"/>
<feature type="compositionally biased region" description="Polar residues" evidence="3">
    <location>
        <begin position="438"/>
        <end position="467"/>
    </location>
</feature>
<dbReference type="STRING" id="1432307.W9CKW2"/>
<dbReference type="Proteomes" id="UP000019487">
    <property type="component" value="Unassembled WGS sequence"/>
</dbReference>
<gene>
    <name evidence="5" type="ORF">SBOR_2958</name>
</gene>
<feature type="compositionally biased region" description="Polar residues" evidence="3">
    <location>
        <begin position="482"/>
        <end position="500"/>
    </location>
</feature>
<dbReference type="CDD" id="cd23954">
    <property type="entry name" value="AMO1_CTD"/>
    <property type="match status" value="1"/>
</dbReference>
<evidence type="ECO:0000313" key="5">
    <source>
        <dbReference type="EMBL" id="ESZ96648.1"/>
    </source>
</evidence>
<dbReference type="PANTHER" id="PTHR21099">
    <property type="entry name" value="RAD201"/>
    <property type="match status" value="1"/>
</dbReference>
<evidence type="ECO:0000256" key="2">
    <source>
        <dbReference type="ARBA" id="ARBA00023242"/>
    </source>
</evidence>
<dbReference type="HOGENOM" id="CLU_343289_0_0_1"/>
<dbReference type="GO" id="GO:0005634">
    <property type="term" value="C:nucleus"/>
    <property type="evidence" value="ECO:0007669"/>
    <property type="project" value="UniProtKB-SubCell"/>
</dbReference>
<comment type="subcellular location">
    <subcellularLocation>
        <location evidence="1">Nucleus</location>
    </subcellularLocation>
</comment>
<dbReference type="EMBL" id="AYSA01000130">
    <property type="protein sequence ID" value="ESZ96648.1"/>
    <property type="molecule type" value="Genomic_DNA"/>
</dbReference>
<reference evidence="5 6" key="1">
    <citation type="journal article" date="2014" name="Genome Announc.">
        <title>Draft genome sequence of Sclerotinia borealis, a psychrophilic plant pathogenic fungus.</title>
        <authorList>
            <person name="Mardanov A.V."/>
            <person name="Beletsky A.V."/>
            <person name="Kadnikov V.V."/>
            <person name="Ignatov A.N."/>
            <person name="Ravin N.V."/>
        </authorList>
    </citation>
    <scope>NUCLEOTIDE SEQUENCE [LARGE SCALE GENOMIC DNA]</scope>
    <source>
        <strain evidence="6">F-4157</strain>
    </source>
</reference>
<comment type="caution">
    <text evidence="5">The sequence shown here is derived from an EMBL/GenBank/DDBJ whole genome shotgun (WGS) entry which is preliminary data.</text>
</comment>
<feature type="compositionally biased region" description="Polar residues" evidence="3">
    <location>
        <begin position="638"/>
        <end position="648"/>
    </location>
</feature>
<proteinExistence type="predicted"/>
<dbReference type="InterPro" id="IPR025151">
    <property type="entry name" value="ELYS_dom"/>
</dbReference>
<keyword evidence="2" id="KW-0539">Nucleus</keyword>
<name>W9CKW2_SCLBF</name>
<sequence length="825" mass="90380">MFIFQNFDEVFDFDQDCSYNEYAVQEIESNRKKLEGLFVDTLLKNFEIRRPVKYYPPKSNNDLRNLHKVIIDSAGEDHHKLSALYYILLDFDAPTGRRDYSTTFEQKSFLPQSYQIYVKGLWHLDRLDFESALQYLTHPSLIPSFVDEILEALVLHSSEDLAIPLAYYHTVQPALTSSRATESLFSAIARTSVTEAFYFSRGQSQYMQRHLFELLIAAVLKNSPQETIADRSVELVNLPFSPEEETWFEDYLLRGEGRAIRKGRDTIMMRRIGTGKFSETLLLKGIGGKSIGGLDWDRLFEHSDQNANSNKNGFNNRLDKAIIKQDLTADRPQWILSAYGPGRHAPEQLFGGPTREQSFEEMRLRHYVAAASGNVQPAIQDAERLWEEADLQIRNALNDVDGAINYIIAADNEHPNRIDFCRQQATSTDPTPWAQRNVAPSGNNAFGAPSQITTSAFGQPPTQNGSTFAHPPTQDGSAFGQPPTQNGSAFGQPSSQNSNAFGVPSQGFVAAQQGGTPGGFGQPSNLGPKPSAFGTAFGQPSQLEQRAGAFGTPSTMGQNTNPFGAPSDSGTNAGQPGFSNFGGTSNPFGQPNPEPLGGAFSSNPLPPGIQQPQVNPTAQNNNFLAQGNSFGQPPPTNPFGSNNGNTQPFGAPTPAPNNPFGALSSQPINAVHNQFTNTGPQAQQSGHQQNFENLNAIAGAPTALGGSNWNTFSPNFRPPPPNAKTLEHPPAESYIRLGPDDILQAFNGLPVVYKDGEPGTNINGKWSKIWCTKGYPGPNKTTEMEDATFDESTTTAYFLARQTGAFPGNVMPLIPPKREWCLWNF</sequence>
<evidence type="ECO:0000313" key="6">
    <source>
        <dbReference type="Proteomes" id="UP000019487"/>
    </source>
</evidence>
<dbReference type="AlphaFoldDB" id="W9CKW2"/>
<dbReference type="Pfam" id="PF13934">
    <property type="entry name" value="ELYS"/>
    <property type="match status" value="1"/>
</dbReference>
<feature type="region of interest" description="Disordered" evidence="3">
    <location>
        <begin position="427"/>
        <end position="665"/>
    </location>
</feature>
<accession>W9CKW2</accession>
<feature type="compositionally biased region" description="Polar residues" evidence="3">
    <location>
        <begin position="610"/>
        <end position="631"/>
    </location>
</feature>
<evidence type="ECO:0000256" key="1">
    <source>
        <dbReference type="ARBA" id="ARBA00004123"/>
    </source>
</evidence>
<evidence type="ECO:0000259" key="4">
    <source>
        <dbReference type="Pfam" id="PF13934"/>
    </source>
</evidence>
<feature type="compositionally biased region" description="Polar residues" evidence="3">
    <location>
        <begin position="552"/>
        <end position="589"/>
    </location>
</feature>